<dbReference type="EnsemblFungi" id="PTTG_31001-t43_1">
    <property type="protein sequence ID" value="PTTG_31001-t43_1-p1"/>
    <property type="gene ID" value="PTTG_31001"/>
</dbReference>
<reference evidence="3 4" key="3">
    <citation type="journal article" date="2017" name="G3 (Bethesda)">
        <title>Comparative analysis highlights variable genome content of wheat rusts and divergence of the mating loci.</title>
        <authorList>
            <person name="Cuomo C.A."/>
            <person name="Bakkeren G."/>
            <person name="Khalil H.B."/>
            <person name="Panwar V."/>
            <person name="Joly D."/>
            <person name="Linning R."/>
            <person name="Sakthikumar S."/>
            <person name="Song X."/>
            <person name="Adiconis X."/>
            <person name="Fan L."/>
            <person name="Goldberg J.M."/>
            <person name="Levin J.Z."/>
            <person name="Young S."/>
            <person name="Zeng Q."/>
            <person name="Anikster Y."/>
            <person name="Bruce M."/>
            <person name="Wang M."/>
            <person name="Yin C."/>
            <person name="McCallum B."/>
            <person name="Szabo L.J."/>
            <person name="Hulbert S."/>
            <person name="Chen X."/>
            <person name="Fellers J.P."/>
        </authorList>
    </citation>
    <scope>NUCLEOTIDE SEQUENCE</scope>
    <source>
        <strain evidence="4">Isolate 1-1 / race 1 (BBBD)</strain>
        <strain evidence="3">isolate 1-1 / race 1 (BBBD)</strain>
    </source>
</reference>
<evidence type="ECO:0000256" key="1">
    <source>
        <dbReference type="SAM" id="MobiDB-lite"/>
    </source>
</evidence>
<protein>
    <submittedName>
        <fullName evidence="2 3">Uncharacterized protein</fullName>
    </submittedName>
</protein>
<evidence type="ECO:0000313" key="3">
    <source>
        <dbReference type="EnsemblFungi" id="PTTG_31001-t43_1-p1"/>
    </source>
</evidence>
<reference evidence="2" key="1">
    <citation type="submission" date="2009-11" db="EMBL/GenBank/DDBJ databases">
        <authorList>
            <consortium name="The Broad Institute Genome Sequencing Platform"/>
            <person name="Ward D."/>
            <person name="Feldgarden M."/>
            <person name="Earl A."/>
            <person name="Young S.K."/>
            <person name="Zeng Q."/>
            <person name="Koehrsen M."/>
            <person name="Alvarado L."/>
            <person name="Berlin A."/>
            <person name="Bochicchio J."/>
            <person name="Borenstein D."/>
            <person name="Chapman S.B."/>
            <person name="Chen Z."/>
            <person name="Engels R."/>
            <person name="Freedman E."/>
            <person name="Gellesch M."/>
            <person name="Goldberg J."/>
            <person name="Griggs A."/>
            <person name="Gujja S."/>
            <person name="Heilman E."/>
            <person name="Heiman D."/>
            <person name="Hepburn T."/>
            <person name="Howarth C."/>
            <person name="Jen D."/>
            <person name="Larson L."/>
            <person name="Lewis B."/>
            <person name="Mehta T."/>
            <person name="Park D."/>
            <person name="Pearson M."/>
            <person name="Roberts A."/>
            <person name="Saif S."/>
            <person name="Shea T."/>
            <person name="Shenoy N."/>
            <person name="Sisk P."/>
            <person name="Stolte C."/>
            <person name="Sykes S."/>
            <person name="Thomson T."/>
            <person name="Walk T."/>
            <person name="White J."/>
            <person name="Yandava C."/>
            <person name="Izard J."/>
            <person name="Baranova O.V."/>
            <person name="Blanton J.M."/>
            <person name="Tanner A.C."/>
            <person name="Dewhirst F.E."/>
            <person name="Haas B."/>
            <person name="Nusbaum C."/>
            <person name="Birren B."/>
        </authorList>
    </citation>
    <scope>NUCLEOTIDE SEQUENCE [LARGE SCALE GENOMIC DNA]</scope>
    <source>
        <strain evidence="2">1-1 BBBD Race 1</strain>
    </source>
</reference>
<name>A0A180FWL4_PUCT1</name>
<dbReference type="VEuPathDB" id="FungiDB:PTTG_31001"/>
<dbReference type="OrthoDB" id="2518300at2759"/>
<dbReference type="Proteomes" id="UP000005240">
    <property type="component" value="Unassembled WGS sequence"/>
</dbReference>
<organism evidence="2">
    <name type="scientific">Puccinia triticina (isolate 1-1 / race 1 (BBBD))</name>
    <name type="common">Brown leaf rust fungus</name>
    <dbReference type="NCBI Taxonomy" id="630390"/>
    <lineage>
        <taxon>Eukaryota</taxon>
        <taxon>Fungi</taxon>
        <taxon>Dikarya</taxon>
        <taxon>Basidiomycota</taxon>
        <taxon>Pucciniomycotina</taxon>
        <taxon>Pucciniomycetes</taxon>
        <taxon>Pucciniales</taxon>
        <taxon>Pucciniaceae</taxon>
        <taxon>Puccinia</taxon>
    </lineage>
</organism>
<reference evidence="3" key="4">
    <citation type="submission" date="2025-05" db="UniProtKB">
        <authorList>
            <consortium name="EnsemblFungi"/>
        </authorList>
    </citation>
    <scope>IDENTIFICATION</scope>
    <source>
        <strain evidence="3">isolate 1-1 / race 1 (BBBD)</strain>
    </source>
</reference>
<reference evidence="2" key="2">
    <citation type="submission" date="2016-05" db="EMBL/GenBank/DDBJ databases">
        <title>Comparative analysis highlights variable genome content of wheat rusts and divergence of the mating loci.</title>
        <authorList>
            <person name="Cuomo C.A."/>
            <person name="Bakkeren G."/>
            <person name="Szabo L."/>
            <person name="Khalil H."/>
            <person name="Joly D."/>
            <person name="Goldberg J."/>
            <person name="Young S."/>
            <person name="Zeng Q."/>
            <person name="Fellers J."/>
        </authorList>
    </citation>
    <scope>NUCLEOTIDE SEQUENCE [LARGE SCALE GENOMIC DNA]</scope>
    <source>
        <strain evidence="2">1-1 BBBD Race 1</strain>
    </source>
</reference>
<proteinExistence type="predicted"/>
<accession>A0A180FWL4</accession>
<evidence type="ECO:0000313" key="2">
    <source>
        <dbReference type="EMBL" id="OAV84855.1"/>
    </source>
</evidence>
<keyword evidence="4" id="KW-1185">Reference proteome</keyword>
<dbReference type="EMBL" id="ADAS02010738">
    <property type="protein sequence ID" value="OAV84855.1"/>
    <property type="molecule type" value="Genomic_DNA"/>
</dbReference>
<dbReference type="AlphaFoldDB" id="A0A180FWL4"/>
<feature type="region of interest" description="Disordered" evidence="1">
    <location>
        <begin position="93"/>
        <end position="154"/>
    </location>
</feature>
<evidence type="ECO:0000313" key="4">
    <source>
        <dbReference type="Proteomes" id="UP000005240"/>
    </source>
</evidence>
<feature type="compositionally biased region" description="Basic and acidic residues" evidence="1">
    <location>
        <begin position="126"/>
        <end position="140"/>
    </location>
</feature>
<gene>
    <name evidence="2" type="ORF">PTTG_31001</name>
</gene>
<sequence length="154" mass="17747">MTPPKKPEPRVGQQNHRLFQRENLSVEEIRREFSPATALLLQTHLNFKRAYLEAEAGNNREAMTLLRDQAVTLHNSLERVLGRERILSLAEGWNPHNTRLPNDPPPRHQAANQSTKREANAGIRSTSDHRPTHRGTDSHLPKRRIQTNRPRTPE</sequence>